<dbReference type="GO" id="GO:0015031">
    <property type="term" value="P:protein transport"/>
    <property type="evidence" value="ECO:0007669"/>
    <property type="project" value="InterPro"/>
</dbReference>
<evidence type="ECO:0000259" key="11">
    <source>
        <dbReference type="Pfam" id="PF25994"/>
    </source>
</evidence>
<evidence type="ECO:0000256" key="1">
    <source>
        <dbReference type="ARBA" id="ARBA00004377"/>
    </source>
</evidence>
<feature type="domain" description="AprE-like long alpha-helical hairpin" evidence="11">
    <location>
        <begin position="92"/>
        <end position="282"/>
    </location>
</feature>
<dbReference type="AlphaFoldDB" id="A0A844TGW9"/>
<gene>
    <name evidence="13" type="ORF">GPL20_19360</name>
</gene>
<keyword evidence="6" id="KW-0812">Transmembrane</keyword>
<keyword evidence="7" id="KW-1133">Transmembrane helix</keyword>
<evidence type="ECO:0000259" key="12">
    <source>
        <dbReference type="Pfam" id="PF26002"/>
    </source>
</evidence>
<evidence type="ECO:0000256" key="2">
    <source>
        <dbReference type="ARBA" id="ARBA00009477"/>
    </source>
</evidence>
<sequence length="436" mass="48378">MSNDDVADVSRSIRRQFMLGGVACLVLFAGLGGWATATNLAGAVMADGTFVVESYVKSVQHPTGGVVGELLVREGQRVNRGDVLIRLDATQVKANLAIVSKRLDELMAREARLEAERDDQEAIVFPPLLVARTGQAEVGRVMQGEKNLFLSRRATRDSKKAQLRERIAEYEHQIDGLRTQQSAYERGIEVRRREMTSLRDLLQRGITTVQRLNELERDEATLDAYRGQVVAGQAQAAGSIAEARLQILQVDQDLKAEVTSDLRDTQAQIGEFSERKIAAEDQLRRIDMIAPQDGWVHNLSVHTVGGVVPPRETVMEIVPDEDRLTLEAHIPPRNIHDVRLGQRASLRLTAFNLRTTPELEGAVSRVGADLTQDQRTGTSFYVIRISIPPEQLVRIAGLKLVPGMPAEAFIQTGERTALSYLVKPLSDQINRAFREN</sequence>
<dbReference type="GO" id="GO:0005886">
    <property type="term" value="C:plasma membrane"/>
    <property type="evidence" value="ECO:0007669"/>
    <property type="project" value="UniProtKB-SubCell"/>
</dbReference>
<accession>A0A844TGW9</accession>
<dbReference type="PANTHER" id="PTHR30386">
    <property type="entry name" value="MEMBRANE FUSION SUBUNIT OF EMRAB-TOLC MULTIDRUG EFFLUX PUMP"/>
    <property type="match status" value="1"/>
</dbReference>
<evidence type="ECO:0000256" key="4">
    <source>
        <dbReference type="ARBA" id="ARBA00022475"/>
    </source>
</evidence>
<feature type="coiled-coil region" evidence="10">
    <location>
        <begin position="96"/>
        <end position="123"/>
    </location>
</feature>
<feature type="domain" description="AprE-like beta-barrel" evidence="12">
    <location>
        <begin position="324"/>
        <end position="413"/>
    </location>
</feature>
<dbReference type="InterPro" id="IPR010129">
    <property type="entry name" value="T1SS_HlyD"/>
</dbReference>
<reference evidence="13 14" key="1">
    <citation type="submission" date="2019-12" db="EMBL/GenBank/DDBJ databases">
        <title>Draft genome sequences Bradyrhizobium cajani AMBPC1010, Bradyrhizobium pachyrhizi AMBPC1040 and Bradyrhizobium yuanmingense ALSPC3051, three plant growth promoting strains isolated from nodules of Cajanus cajan L. in Dominican Republic.</title>
        <authorList>
            <person name="Flores-Felix J.D."/>
            <person name="Araujo J."/>
            <person name="Diaz-Alcantara C."/>
            <person name="Gonzalez-Andres F."/>
            <person name="Velazquez E."/>
        </authorList>
    </citation>
    <scope>NUCLEOTIDE SEQUENCE [LARGE SCALE GENOMIC DNA]</scope>
    <source>
        <strain evidence="13 14">1010</strain>
    </source>
</reference>
<dbReference type="PRINTS" id="PR01490">
    <property type="entry name" value="RTXTOXIND"/>
</dbReference>
<evidence type="ECO:0000256" key="6">
    <source>
        <dbReference type="ARBA" id="ARBA00022692"/>
    </source>
</evidence>
<comment type="subcellular location">
    <subcellularLocation>
        <location evidence="1 9">Cell inner membrane</location>
        <topology evidence="1 9">Single-pass membrane protein</topology>
    </subcellularLocation>
</comment>
<dbReference type="RefSeq" id="WP_157331140.1">
    <property type="nucleotide sequence ID" value="NZ_JANADL010000017.1"/>
</dbReference>
<evidence type="ECO:0000256" key="3">
    <source>
        <dbReference type="ARBA" id="ARBA00022448"/>
    </source>
</evidence>
<dbReference type="OrthoDB" id="9810980at2"/>
<dbReference type="EMBL" id="WQNE01000015">
    <property type="protein sequence ID" value="MVT75164.1"/>
    <property type="molecule type" value="Genomic_DNA"/>
</dbReference>
<evidence type="ECO:0000256" key="5">
    <source>
        <dbReference type="ARBA" id="ARBA00022519"/>
    </source>
</evidence>
<evidence type="ECO:0000256" key="8">
    <source>
        <dbReference type="ARBA" id="ARBA00023136"/>
    </source>
</evidence>
<dbReference type="InterPro" id="IPR058781">
    <property type="entry name" value="HH_AprE-like"/>
</dbReference>
<protein>
    <recommendedName>
        <fullName evidence="9">Membrane fusion protein (MFP) family protein</fullName>
    </recommendedName>
</protein>
<dbReference type="Pfam" id="PF26002">
    <property type="entry name" value="Beta-barrel_AprE"/>
    <property type="match status" value="1"/>
</dbReference>
<keyword evidence="5 9" id="KW-0997">Cell inner membrane</keyword>
<evidence type="ECO:0000256" key="7">
    <source>
        <dbReference type="ARBA" id="ARBA00022989"/>
    </source>
</evidence>
<dbReference type="InterPro" id="IPR058982">
    <property type="entry name" value="Beta-barrel_AprE"/>
</dbReference>
<keyword evidence="4 9" id="KW-1003">Cell membrane</keyword>
<evidence type="ECO:0000256" key="10">
    <source>
        <dbReference type="SAM" id="Coils"/>
    </source>
</evidence>
<keyword evidence="3 9" id="KW-0813">Transport</keyword>
<keyword evidence="8" id="KW-0472">Membrane</keyword>
<keyword evidence="14" id="KW-1185">Reference proteome</keyword>
<keyword evidence="10" id="KW-0175">Coiled coil</keyword>
<comment type="similarity">
    <text evidence="2 9">Belongs to the membrane fusion protein (MFP) (TC 8.A.1) family.</text>
</comment>
<dbReference type="NCBIfam" id="TIGR01843">
    <property type="entry name" value="type_I_hlyD"/>
    <property type="match status" value="1"/>
</dbReference>
<dbReference type="Proteomes" id="UP000449969">
    <property type="component" value="Unassembled WGS sequence"/>
</dbReference>
<dbReference type="PANTHER" id="PTHR30386:SF17">
    <property type="entry name" value="ALKALINE PROTEASE SECRETION PROTEIN APRE"/>
    <property type="match status" value="1"/>
</dbReference>
<dbReference type="Gene3D" id="2.40.50.100">
    <property type="match status" value="1"/>
</dbReference>
<organism evidence="13 14">
    <name type="scientific">Bradyrhizobium cajani</name>
    <dbReference type="NCBI Taxonomy" id="1928661"/>
    <lineage>
        <taxon>Bacteria</taxon>
        <taxon>Pseudomonadati</taxon>
        <taxon>Pseudomonadota</taxon>
        <taxon>Alphaproteobacteria</taxon>
        <taxon>Hyphomicrobiales</taxon>
        <taxon>Nitrobacteraceae</taxon>
        <taxon>Bradyrhizobium</taxon>
    </lineage>
</organism>
<evidence type="ECO:0000313" key="13">
    <source>
        <dbReference type="EMBL" id="MVT75164.1"/>
    </source>
</evidence>
<proteinExistence type="inferred from homology"/>
<dbReference type="InterPro" id="IPR050739">
    <property type="entry name" value="MFP"/>
</dbReference>
<evidence type="ECO:0000256" key="9">
    <source>
        <dbReference type="RuleBase" id="RU365093"/>
    </source>
</evidence>
<dbReference type="Gene3D" id="2.40.30.170">
    <property type="match status" value="1"/>
</dbReference>
<comment type="caution">
    <text evidence="13">The sequence shown here is derived from an EMBL/GenBank/DDBJ whole genome shotgun (WGS) entry which is preliminary data.</text>
</comment>
<evidence type="ECO:0000313" key="14">
    <source>
        <dbReference type="Proteomes" id="UP000449969"/>
    </source>
</evidence>
<dbReference type="Pfam" id="PF25994">
    <property type="entry name" value="HH_AprE"/>
    <property type="match status" value="1"/>
</dbReference>
<name>A0A844TGW9_9BRAD</name>